<dbReference type="Proteomes" id="UP000694892">
    <property type="component" value="Chromosome 8S"/>
</dbReference>
<protein>
    <submittedName>
        <fullName evidence="1">Uncharacterized protein</fullName>
    </submittedName>
</protein>
<proteinExistence type="predicted"/>
<evidence type="ECO:0000313" key="2">
    <source>
        <dbReference type="Proteomes" id="UP000694892"/>
    </source>
</evidence>
<dbReference type="EMBL" id="CM004481">
    <property type="protein sequence ID" value="OCT65462.1"/>
    <property type="molecule type" value="Genomic_DNA"/>
</dbReference>
<accession>A0A974H5D1</accession>
<gene>
    <name evidence="1" type="ORF">XELAEV_18041703mg</name>
</gene>
<evidence type="ECO:0000313" key="1">
    <source>
        <dbReference type="EMBL" id="OCT65462.1"/>
    </source>
</evidence>
<organism evidence="1 2">
    <name type="scientific">Xenopus laevis</name>
    <name type="common">African clawed frog</name>
    <dbReference type="NCBI Taxonomy" id="8355"/>
    <lineage>
        <taxon>Eukaryota</taxon>
        <taxon>Metazoa</taxon>
        <taxon>Chordata</taxon>
        <taxon>Craniata</taxon>
        <taxon>Vertebrata</taxon>
        <taxon>Euteleostomi</taxon>
        <taxon>Amphibia</taxon>
        <taxon>Batrachia</taxon>
        <taxon>Anura</taxon>
        <taxon>Pipoidea</taxon>
        <taxon>Pipidae</taxon>
        <taxon>Xenopodinae</taxon>
        <taxon>Xenopus</taxon>
        <taxon>Xenopus</taxon>
    </lineage>
</organism>
<dbReference type="AlphaFoldDB" id="A0A974H5D1"/>
<reference evidence="2" key="1">
    <citation type="journal article" date="2016" name="Nature">
        <title>Genome evolution in the allotetraploid frog Xenopus laevis.</title>
        <authorList>
            <person name="Session A.M."/>
            <person name="Uno Y."/>
            <person name="Kwon T."/>
            <person name="Chapman J.A."/>
            <person name="Toyoda A."/>
            <person name="Takahashi S."/>
            <person name="Fukui A."/>
            <person name="Hikosaka A."/>
            <person name="Suzuki A."/>
            <person name="Kondo M."/>
            <person name="van Heeringen S.J."/>
            <person name="Quigley I."/>
            <person name="Heinz S."/>
            <person name="Ogino H."/>
            <person name="Ochi H."/>
            <person name="Hellsten U."/>
            <person name="Lyons J.B."/>
            <person name="Simakov O."/>
            <person name="Putnam N."/>
            <person name="Stites J."/>
            <person name="Kuroki Y."/>
            <person name="Tanaka T."/>
            <person name="Michiue T."/>
            <person name="Watanabe M."/>
            <person name="Bogdanovic O."/>
            <person name="Lister R."/>
            <person name="Georgiou G."/>
            <person name="Paranjpe S.S."/>
            <person name="van Kruijsbergen I."/>
            <person name="Shu S."/>
            <person name="Carlson J."/>
            <person name="Kinoshita T."/>
            <person name="Ohta Y."/>
            <person name="Mawaribuchi S."/>
            <person name="Jenkins J."/>
            <person name="Grimwood J."/>
            <person name="Schmutz J."/>
            <person name="Mitros T."/>
            <person name="Mozaffari S.V."/>
            <person name="Suzuki Y."/>
            <person name="Haramoto Y."/>
            <person name="Yamamoto T.S."/>
            <person name="Takagi C."/>
            <person name="Heald R."/>
            <person name="Miller K."/>
            <person name="Haudenschild C."/>
            <person name="Kitzman J."/>
            <person name="Nakayama T."/>
            <person name="Izutsu Y."/>
            <person name="Robert J."/>
            <person name="Fortriede J."/>
            <person name="Burns K."/>
            <person name="Lotay V."/>
            <person name="Karimi K."/>
            <person name="Yasuoka Y."/>
            <person name="Dichmann D.S."/>
            <person name="Flajnik M.F."/>
            <person name="Houston D.W."/>
            <person name="Shendure J."/>
            <person name="DuPasquier L."/>
            <person name="Vize P.D."/>
            <person name="Zorn A.M."/>
            <person name="Ito M."/>
            <person name="Marcotte E.M."/>
            <person name="Wallingford J.B."/>
            <person name="Ito Y."/>
            <person name="Asashima M."/>
            <person name="Ueno N."/>
            <person name="Matsuda Y."/>
            <person name="Veenstra G.J."/>
            <person name="Fujiyama A."/>
            <person name="Harland R.M."/>
            <person name="Taira M."/>
            <person name="Rokhsar D.S."/>
        </authorList>
    </citation>
    <scope>NUCLEOTIDE SEQUENCE [LARGE SCALE GENOMIC DNA]</scope>
    <source>
        <strain evidence="2">J</strain>
    </source>
</reference>
<name>A0A974H5D1_XENLA</name>
<sequence>MTHDTSTTSSFLVVLSATIVPPVVPPLYPKYGVIHRKSFKPLGRPYIPFHYIPQAANAGVCRLPRVQWNGKECNIHRAP</sequence>